<protein>
    <recommendedName>
        <fullName evidence="5">Myb-like domain-containing protein</fullName>
    </recommendedName>
</protein>
<evidence type="ECO:0000256" key="2">
    <source>
        <dbReference type="SAM" id="MobiDB-lite"/>
    </source>
</evidence>
<dbReference type="PANTHER" id="PTHR37558">
    <property type="entry name" value="HTH CENPB-TYPE DOMAIN-CONTAINING PROTEIN"/>
    <property type="match status" value="1"/>
</dbReference>
<sequence length="265" mass="29583">MSTSSNPGGVADTPRVPATKDDPITVQDSGDDSGATAARNRKVQFRFDALMDEHLAKEVLAHNPYEADFGAIGPTWERVADALGVACAAPRHAVDGRRCRERIKLLVKGRRRRVAELEKASGIEETVSDLDAMLDEIIMIQESSIASQAERRQTEKENAERADRIAEEIRQKAIEGMRPREKRRAPSEDSTLISLLEARQATESARQTSEAEIKRQKLVLEERRLELEERRIELAERRAALEAQERLAIINLLVSLSSKTAPPET</sequence>
<feature type="coiled-coil region" evidence="1">
    <location>
        <begin position="210"/>
        <end position="245"/>
    </location>
</feature>
<evidence type="ECO:0000256" key="1">
    <source>
        <dbReference type="SAM" id="Coils"/>
    </source>
</evidence>
<evidence type="ECO:0008006" key="5">
    <source>
        <dbReference type="Google" id="ProtNLM"/>
    </source>
</evidence>
<reference evidence="3" key="1">
    <citation type="submission" date="2021-12" db="EMBL/GenBank/DDBJ databases">
        <title>Prjna785345.</title>
        <authorList>
            <person name="Rujirawat T."/>
            <person name="Krajaejun T."/>
        </authorList>
    </citation>
    <scope>NUCLEOTIDE SEQUENCE</scope>
    <source>
        <strain evidence="3">Pi057C3</strain>
    </source>
</reference>
<keyword evidence="1" id="KW-0175">Coiled coil</keyword>
<evidence type="ECO:0000313" key="4">
    <source>
        <dbReference type="Proteomes" id="UP001209570"/>
    </source>
</evidence>
<evidence type="ECO:0000313" key="3">
    <source>
        <dbReference type="EMBL" id="KAJ0390758.1"/>
    </source>
</evidence>
<dbReference type="Proteomes" id="UP001209570">
    <property type="component" value="Unassembled WGS sequence"/>
</dbReference>
<proteinExistence type="predicted"/>
<accession>A0AAD5L616</accession>
<keyword evidence="4" id="KW-1185">Reference proteome</keyword>
<dbReference type="EMBL" id="JAKCXM010001667">
    <property type="protein sequence ID" value="KAJ0390758.1"/>
    <property type="molecule type" value="Genomic_DNA"/>
</dbReference>
<organism evidence="3 4">
    <name type="scientific">Pythium insidiosum</name>
    <name type="common">Pythiosis disease agent</name>
    <dbReference type="NCBI Taxonomy" id="114742"/>
    <lineage>
        <taxon>Eukaryota</taxon>
        <taxon>Sar</taxon>
        <taxon>Stramenopiles</taxon>
        <taxon>Oomycota</taxon>
        <taxon>Peronosporomycetes</taxon>
        <taxon>Pythiales</taxon>
        <taxon>Pythiaceae</taxon>
        <taxon>Pythium</taxon>
    </lineage>
</organism>
<comment type="caution">
    <text evidence="3">The sequence shown here is derived from an EMBL/GenBank/DDBJ whole genome shotgun (WGS) entry which is preliminary data.</text>
</comment>
<dbReference type="PANTHER" id="PTHR37558:SF1">
    <property type="entry name" value="HTH CENPB-TYPE DOMAIN-CONTAINING PROTEIN"/>
    <property type="match status" value="1"/>
</dbReference>
<gene>
    <name evidence="3" type="ORF">P43SY_010241</name>
</gene>
<dbReference type="AlphaFoldDB" id="A0AAD5L616"/>
<feature type="region of interest" description="Disordered" evidence="2">
    <location>
        <begin position="1"/>
        <end position="37"/>
    </location>
</feature>
<name>A0AAD5L616_PYTIN</name>